<dbReference type="InterPro" id="IPR029057">
    <property type="entry name" value="PRTase-like"/>
</dbReference>
<dbReference type="PANTHER" id="PTHR47505:SF1">
    <property type="entry name" value="DNA UTILIZATION PROTEIN YHGH"/>
    <property type="match status" value="1"/>
</dbReference>
<reference evidence="3 4" key="1">
    <citation type="journal article" date="2016" name="Nat. Commun.">
        <title>Thousands of microbial genomes shed light on interconnected biogeochemical processes in an aquifer system.</title>
        <authorList>
            <person name="Anantharaman K."/>
            <person name="Brown C.T."/>
            <person name="Hug L.A."/>
            <person name="Sharon I."/>
            <person name="Castelle C.J."/>
            <person name="Probst A.J."/>
            <person name="Thomas B.C."/>
            <person name="Singh A."/>
            <person name="Wilkins M.J."/>
            <person name="Karaoz U."/>
            <person name="Brodie E.L."/>
            <person name="Williams K.H."/>
            <person name="Hubbard S.S."/>
            <person name="Banfield J.F."/>
        </authorList>
    </citation>
    <scope>NUCLEOTIDE SEQUENCE [LARGE SCALE GENOMIC DNA]</scope>
</reference>
<dbReference type="AlphaFoldDB" id="A0A1G1YQ38"/>
<comment type="caution">
    <text evidence="3">The sequence shown here is derived from an EMBL/GenBank/DDBJ whole genome shotgun (WGS) entry which is preliminary data.</text>
</comment>
<evidence type="ECO:0000313" key="4">
    <source>
        <dbReference type="Proteomes" id="UP000177250"/>
    </source>
</evidence>
<organism evidence="3 4">
    <name type="scientific">Candidatus Buchananbacteria bacterium RIFCSPLOWO2_01_FULL_45_31</name>
    <dbReference type="NCBI Taxonomy" id="1797545"/>
    <lineage>
        <taxon>Bacteria</taxon>
        <taxon>Candidatus Buchananiibacteriota</taxon>
    </lineage>
</organism>
<sequence length="222" mass="25081">MAIFDLKKFILDLLFPIECLGCKQEGEWLCPKCLKKIGIDFSGRPFVPDLGGELRGVWVASDYKNPLLAQTLQVFKYKFIPDLGQILGRLLTDFLKYKIKNKELPDFDLVLAVPLAKKRKLWRGFNQAEILARAVCRELGREYGDKIINRKFHVHPQVGLKLAQRLVNVKDIFTVNDELKVENKKILLVDDVVTTGATMNECAKALVLAGAKEVWGLVVAKG</sequence>
<name>A0A1G1YQ38_9BACT</name>
<dbReference type="InterPro" id="IPR000836">
    <property type="entry name" value="PRTase_dom"/>
</dbReference>
<proteinExistence type="inferred from homology"/>
<dbReference type="Gene3D" id="3.40.50.2020">
    <property type="match status" value="1"/>
</dbReference>
<dbReference type="SUPFAM" id="SSF53271">
    <property type="entry name" value="PRTase-like"/>
    <property type="match status" value="1"/>
</dbReference>
<protein>
    <recommendedName>
        <fullName evidence="2">Phosphoribosyltransferase domain-containing protein</fullName>
    </recommendedName>
</protein>
<dbReference type="InterPro" id="IPR051910">
    <property type="entry name" value="ComF/GntX_DNA_util-trans"/>
</dbReference>
<dbReference type="Pfam" id="PF00156">
    <property type="entry name" value="Pribosyltran"/>
    <property type="match status" value="1"/>
</dbReference>
<accession>A0A1G1YQ38</accession>
<dbReference type="STRING" id="1797545.A3B15_02490"/>
<feature type="domain" description="Phosphoribosyltransferase" evidence="2">
    <location>
        <begin position="130"/>
        <end position="214"/>
    </location>
</feature>
<evidence type="ECO:0000259" key="2">
    <source>
        <dbReference type="Pfam" id="PF00156"/>
    </source>
</evidence>
<dbReference type="PANTHER" id="PTHR47505">
    <property type="entry name" value="DNA UTILIZATION PROTEIN YHGH"/>
    <property type="match status" value="1"/>
</dbReference>
<dbReference type="Proteomes" id="UP000177250">
    <property type="component" value="Unassembled WGS sequence"/>
</dbReference>
<gene>
    <name evidence="3" type="ORF">A3B15_02490</name>
</gene>
<dbReference type="CDD" id="cd06223">
    <property type="entry name" value="PRTases_typeI"/>
    <property type="match status" value="1"/>
</dbReference>
<comment type="similarity">
    <text evidence="1">Belongs to the ComF/GntX family.</text>
</comment>
<evidence type="ECO:0000256" key="1">
    <source>
        <dbReference type="ARBA" id="ARBA00008007"/>
    </source>
</evidence>
<dbReference type="EMBL" id="MHIO01000021">
    <property type="protein sequence ID" value="OGY53750.1"/>
    <property type="molecule type" value="Genomic_DNA"/>
</dbReference>
<evidence type="ECO:0000313" key="3">
    <source>
        <dbReference type="EMBL" id="OGY53750.1"/>
    </source>
</evidence>